<keyword evidence="2" id="KW-1185">Reference proteome</keyword>
<accession>A0A4S8M3X9</accession>
<sequence length="187" mass="21262">MDGLRLLQTHTLFATDLEEPNDTQVDESLLDMAIEKMTLKLDNDEQMDEVMEKGMMAPDSGWKPHGSKTMFMLDSLDNLPRLCLSDDHLKAIIWVMKECGTPNVPTFSALCKVQEVLTCEFKLTLKPHKSALENHFYMNHPAALLALDWENLLKHFMRQNLNASGKSPFTNSDILPGFSGNPRHYLN</sequence>
<name>A0A4S8M3X9_DENBC</name>
<dbReference type="EMBL" id="ML179178">
    <property type="protein sequence ID" value="THU96413.1"/>
    <property type="molecule type" value="Genomic_DNA"/>
</dbReference>
<dbReference type="AlphaFoldDB" id="A0A4S8M3X9"/>
<protein>
    <submittedName>
        <fullName evidence="1">Uncharacterized protein</fullName>
    </submittedName>
</protein>
<organism evidence="1 2">
    <name type="scientific">Dendrothele bispora (strain CBS 962.96)</name>
    <dbReference type="NCBI Taxonomy" id="1314807"/>
    <lineage>
        <taxon>Eukaryota</taxon>
        <taxon>Fungi</taxon>
        <taxon>Dikarya</taxon>
        <taxon>Basidiomycota</taxon>
        <taxon>Agaricomycotina</taxon>
        <taxon>Agaricomycetes</taxon>
        <taxon>Agaricomycetidae</taxon>
        <taxon>Agaricales</taxon>
        <taxon>Agaricales incertae sedis</taxon>
        <taxon>Dendrothele</taxon>
    </lineage>
</organism>
<evidence type="ECO:0000313" key="1">
    <source>
        <dbReference type="EMBL" id="THU96413.1"/>
    </source>
</evidence>
<reference evidence="1 2" key="1">
    <citation type="journal article" date="2019" name="Nat. Ecol. Evol.">
        <title>Megaphylogeny resolves global patterns of mushroom evolution.</title>
        <authorList>
            <person name="Varga T."/>
            <person name="Krizsan K."/>
            <person name="Foldi C."/>
            <person name="Dima B."/>
            <person name="Sanchez-Garcia M."/>
            <person name="Sanchez-Ramirez S."/>
            <person name="Szollosi G.J."/>
            <person name="Szarkandi J.G."/>
            <person name="Papp V."/>
            <person name="Albert L."/>
            <person name="Andreopoulos W."/>
            <person name="Angelini C."/>
            <person name="Antonin V."/>
            <person name="Barry K.W."/>
            <person name="Bougher N.L."/>
            <person name="Buchanan P."/>
            <person name="Buyck B."/>
            <person name="Bense V."/>
            <person name="Catcheside P."/>
            <person name="Chovatia M."/>
            <person name="Cooper J."/>
            <person name="Damon W."/>
            <person name="Desjardin D."/>
            <person name="Finy P."/>
            <person name="Geml J."/>
            <person name="Haridas S."/>
            <person name="Hughes K."/>
            <person name="Justo A."/>
            <person name="Karasinski D."/>
            <person name="Kautmanova I."/>
            <person name="Kiss B."/>
            <person name="Kocsube S."/>
            <person name="Kotiranta H."/>
            <person name="LaButti K.M."/>
            <person name="Lechner B.E."/>
            <person name="Liimatainen K."/>
            <person name="Lipzen A."/>
            <person name="Lukacs Z."/>
            <person name="Mihaltcheva S."/>
            <person name="Morgado L.N."/>
            <person name="Niskanen T."/>
            <person name="Noordeloos M.E."/>
            <person name="Ohm R.A."/>
            <person name="Ortiz-Santana B."/>
            <person name="Ovrebo C."/>
            <person name="Racz N."/>
            <person name="Riley R."/>
            <person name="Savchenko A."/>
            <person name="Shiryaev A."/>
            <person name="Soop K."/>
            <person name="Spirin V."/>
            <person name="Szebenyi C."/>
            <person name="Tomsovsky M."/>
            <person name="Tulloss R.E."/>
            <person name="Uehling J."/>
            <person name="Grigoriev I.V."/>
            <person name="Vagvolgyi C."/>
            <person name="Papp T."/>
            <person name="Martin F.M."/>
            <person name="Miettinen O."/>
            <person name="Hibbett D.S."/>
            <person name="Nagy L.G."/>
        </authorList>
    </citation>
    <scope>NUCLEOTIDE SEQUENCE [LARGE SCALE GENOMIC DNA]</scope>
    <source>
        <strain evidence="1 2">CBS 962.96</strain>
    </source>
</reference>
<gene>
    <name evidence="1" type="ORF">K435DRAFT_858627</name>
</gene>
<dbReference type="Proteomes" id="UP000297245">
    <property type="component" value="Unassembled WGS sequence"/>
</dbReference>
<evidence type="ECO:0000313" key="2">
    <source>
        <dbReference type="Proteomes" id="UP000297245"/>
    </source>
</evidence>
<proteinExistence type="predicted"/>
<dbReference type="OrthoDB" id="3067292at2759"/>